<evidence type="ECO:0000313" key="3">
    <source>
        <dbReference type="Proteomes" id="UP000799291"/>
    </source>
</evidence>
<evidence type="ECO:0000313" key="2">
    <source>
        <dbReference type="EMBL" id="KAF2685050.1"/>
    </source>
</evidence>
<reference evidence="2" key="1">
    <citation type="journal article" date="2020" name="Stud. Mycol.">
        <title>101 Dothideomycetes genomes: a test case for predicting lifestyles and emergence of pathogens.</title>
        <authorList>
            <person name="Haridas S."/>
            <person name="Albert R."/>
            <person name="Binder M."/>
            <person name="Bloem J."/>
            <person name="Labutti K."/>
            <person name="Salamov A."/>
            <person name="Andreopoulos B."/>
            <person name="Baker S."/>
            <person name="Barry K."/>
            <person name="Bills G."/>
            <person name="Bluhm B."/>
            <person name="Cannon C."/>
            <person name="Castanera R."/>
            <person name="Culley D."/>
            <person name="Daum C."/>
            <person name="Ezra D."/>
            <person name="Gonzalez J."/>
            <person name="Henrissat B."/>
            <person name="Kuo A."/>
            <person name="Liang C."/>
            <person name="Lipzen A."/>
            <person name="Lutzoni F."/>
            <person name="Magnuson J."/>
            <person name="Mondo S."/>
            <person name="Nolan M."/>
            <person name="Ohm R."/>
            <person name="Pangilinan J."/>
            <person name="Park H.-J."/>
            <person name="Ramirez L."/>
            <person name="Alfaro M."/>
            <person name="Sun H."/>
            <person name="Tritt A."/>
            <person name="Yoshinaga Y."/>
            <person name="Zwiers L.-H."/>
            <person name="Turgeon B."/>
            <person name="Goodwin S."/>
            <person name="Spatafora J."/>
            <person name="Crous P."/>
            <person name="Grigoriev I."/>
        </authorList>
    </citation>
    <scope>NUCLEOTIDE SEQUENCE</scope>
    <source>
        <strain evidence="2">CBS 122367</strain>
    </source>
</reference>
<accession>A0A6G1J4A9</accession>
<protein>
    <submittedName>
        <fullName evidence="2">Uncharacterized protein</fullName>
    </submittedName>
</protein>
<sequence>MGTKHSTVSPELGSDSDANSTRPFIRSQEDDPDPTATLIREATTSIRELINTFSPAIHSIDDLLDNSKLKELSNKHKSVLILGRLYYILPLYSDYSKKYRHFLTTTDFPLPVDDEGPVDDEWLVRTEEWCVRSLFQLCREGIGKVGEEIDALFGRIVEKGVLSASQKEELHAALIESAYKDAKDLTLALNSTKQLIDILLSEYPPSTCAGRILAIRECIGSLLKPLVLWYSKYNSTYCEFLATSSSDDNSASERLVKEWDPSEGLTPEVANHEAGVYLRVVDGMKGDLYRRVVEQPDLGDEVTGELEKVLIRCGTLNEGQVFVARVLD</sequence>
<evidence type="ECO:0000256" key="1">
    <source>
        <dbReference type="SAM" id="MobiDB-lite"/>
    </source>
</evidence>
<dbReference type="EMBL" id="MU005579">
    <property type="protein sequence ID" value="KAF2685050.1"/>
    <property type="molecule type" value="Genomic_DNA"/>
</dbReference>
<name>A0A6G1J4A9_9PLEO</name>
<gene>
    <name evidence="2" type="ORF">K458DRAFT_387940</name>
</gene>
<proteinExistence type="predicted"/>
<feature type="region of interest" description="Disordered" evidence="1">
    <location>
        <begin position="1"/>
        <end position="35"/>
    </location>
</feature>
<keyword evidence="3" id="KW-1185">Reference proteome</keyword>
<dbReference type="AlphaFoldDB" id="A0A6G1J4A9"/>
<organism evidence="2 3">
    <name type="scientific">Lentithecium fluviatile CBS 122367</name>
    <dbReference type="NCBI Taxonomy" id="1168545"/>
    <lineage>
        <taxon>Eukaryota</taxon>
        <taxon>Fungi</taxon>
        <taxon>Dikarya</taxon>
        <taxon>Ascomycota</taxon>
        <taxon>Pezizomycotina</taxon>
        <taxon>Dothideomycetes</taxon>
        <taxon>Pleosporomycetidae</taxon>
        <taxon>Pleosporales</taxon>
        <taxon>Massarineae</taxon>
        <taxon>Lentitheciaceae</taxon>
        <taxon>Lentithecium</taxon>
    </lineage>
</organism>
<dbReference type="Proteomes" id="UP000799291">
    <property type="component" value="Unassembled WGS sequence"/>
</dbReference>